<keyword evidence="7" id="KW-0694">RNA-binding</keyword>
<dbReference type="PROSITE" id="PS01136">
    <property type="entry name" value="UPF0034"/>
    <property type="match status" value="1"/>
</dbReference>
<organism evidence="11 12">
    <name type="scientific">Buchnera aphidicola</name>
    <name type="common">Cinara tujafilina</name>
    <dbReference type="NCBI Taxonomy" id="261317"/>
    <lineage>
        <taxon>Bacteria</taxon>
        <taxon>Pseudomonadati</taxon>
        <taxon>Pseudomonadota</taxon>
        <taxon>Gammaproteobacteria</taxon>
        <taxon>Enterobacterales</taxon>
        <taxon>Erwiniaceae</taxon>
        <taxon>Buchnera</taxon>
    </lineage>
</organism>
<evidence type="ECO:0000256" key="4">
    <source>
        <dbReference type="ARBA" id="ARBA00022643"/>
    </source>
</evidence>
<gene>
    <name evidence="11" type="primary">dusA</name>
    <name evidence="11" type="ORF">BCTU_369</name>
</gene>
<proteinExistence type="predicted"/>
<dbReference type="Pfam" id="PF01207">
    <property type="entry name" value="Dus"/>
    <property type="match status" value="1"/>
</dbReference>
<evidence type="ECO:0000259" key="10">
    <source>
        <dbReference type="Pfam" id="PF01207"/>
    </source>
</evidence>
<evidence type="ECO:0000256" key="6">
    <source>
        <dbReference type="ARBA" id="ARBA00022857"/>
    </source>
</evidence>
<dbReference type="GO" id="GO:0050660">
    <property type="term" value="F:flavin adenine dinucleotide binding"/>
    <property type="evidence" value="ECO:0007669"/>
    <property type="project" value="InterPro"/>
</dbReference>
<keyword evidence="3" id="KW-0285">Flavoprotein</keyword>
<protein>
    <submittedName>
        <fullName evidence="11">tRNA-dihydrouridine synthase A</fullName>
    </submittedName>
</protein>
<dbReference type="STRING" id="261317.BCTU_369"/>
<dbReference type="PANTHER" id="PTHR42907:SF1">
    <property type="entry name" value="FMN-LINKED OXIDOREDUCTASES SUPERFAMILY PROTEIN"/>
    <property type="match status" value="1"/>
</dbReference>
<dbReference type="InterPro" id="IPR004653">
    <property type="entry name" value="DusA"/>
</dbReference>
<evidence type="ECO:0000313" key="11">
    <source>
        <dbReference type="EMBL" id="AEH39933.1"/>
    </source>
</evidence>
<dbReference type="Gene3D" id="1.20.120.1460">
    <property type="match status" value="1"/>
</dbReference>
<dbReference type="InterPro" id="IPR018517">
    <property type="entry name" value="tRNA_hU_synthase_CS"/>
</dbReference>
<dbReference type="Proteomes" id="UP000006811">
    <property type="component" value="Chromosome"/>
</dbReference>
<dbReference type="OrthoDB" id="9783413at2"/>
<dbReference type="eggNOG" id="COG0042">
    <property type="taxonomic scope" value="Bacteria"/>
</dbReference>
<evidence type="ECO:0000313" key="12">
    <source>
        <dbReference type="Proteomes" id="UP000006811"/>
    </source>
</evidence>
<accession>F7WZQ7</accession>
<feature type="transmembrane region" description="Helical" evidence="9">
    <location>
        <begin position="105"/>
        <end position="127"/>
    </location>
</feature>
<dbReference type="KEGG" id="baj:BCTU_369"/>
<feature type="domain" description="DUS-like FMN-binding" evidence="10">
    <location>
        <begin position="12"/>
        <end position="305"/>
    </location>
</feature>
<keyword evidence="12" id="KW-1185">Reference proteome</keyword>
<dbReference type="HOGENOM" id="CLU_013299_2_1_6"/>
<dbReference type="CDD" id="cd02801">
    <property type="entry name" value="DUS_like_FMN"/>
    <property type="match status" value="1"/>
</dbReference>
<keyword evidence="5" id="KW-0819">tRNA processing</keyword>
<evidence type="ECO:0000256" key="2">
    <source>
        <dbReference type="ARBA" id="ARBA00022555"/>
    </source>
</evidence>
<evidence type="ECO:0000256" key="1">
    <source>
        <dbReference type="ARBA" id="ARBA00001917"/>
    </source>
</evidence>
<keyword evidence="9" id="KW-0812">Transmembrane</keyword>
<dbReference type="InterPro" id="IPR013785">
    <property type="entry name" value="Aldolase_TIM"/>
</dbReference>
<sequence>MYKKKYSNKFSVAPMLNYTDQYCRYFYRQLTKKTLLYTEMITSQELLYKNPDNYIRYTSNNQNPIAIQLAGNNINELTKCAMIAYSLGFNEINLNAGCPSKKAQLGGFGACLMLNPILLFNIIRAIYNTVPIPISIKIRLGTHNKNNYQHLYNFIKLVSKKNYCKRFIIHARIANLNGLNTKKNRCIPPLNYKYVYKIKKDFPNLKIILNGGIQNLQEAQKHLKIIDGVMLGRAIYKNPLMLCAVDQKIFSVHSIINKKILLDNMQKYIHYHSLKNIPIIYIFRHMLNIFYGKPQSKKLKQYFIHKIKNYTDITILFQKLSKKFNF</sequence>
<dbReference type="GO" id="GO:0017150">
    <property type="term" value="F:tRNA dihydrouridine synthase activity"/>
    <property type="evidence" value="ECO:0007669"/>
    <property type="project" value="InterPro"/>
</dbReference>
<dbReference type="EMBL" id="CP001817">
    <property type="protein sequence ID" value="AEH39933.1"/>
    <property type="molecule type" value="Genomic_DNA"/>
</dbReference>
<evidence type="ECO:0000256" key="8">
    <source>
        <dbReference type="ARBA" id="ARBA00023002"/>
    </source>
</evidence>
<comment type="cofactor">
    <cofactor evidence="1">
        <name>FMN</name>
        <dbReference type="ChEBI" id="CHEBI:58210"/>
    </cofactor>
</comment>
<dbReference type="NCBIfam" id="NF008774">
    <property type="entry name" value="PRK11815.1"/>
    <property type="match status" value="1"/>
</dbReference>
<name>F7WZQ7_9GAMM</name>
<dbReference type="InterPro" id="IPR035587">
    <property type="entry name" value="DUS-like_FMN-bd"/>
</dbReference>
<evidence type="ECO:0000256" key="5">
    <source>
        <dbReference type="ARBA" id="ARBA00022694"/>
    </source>
</evidence>
<evidence type="ECO:0000256" key="3">
    <source>
        <dbReference type="ARBA" id="ARBA00022630"/>
    </source>
</evidence>
<dbReference type="Gene3D" id="3.20.20.70">
    <property type="entry name" value="Aldolase class I"/>
    <property type="match status" value="1"/>
</dbReference>
<keyword evidence="8" id="KW-0560">Oxidoreductase</keyword>
<evidence type="ECO:0000256" key="9">
    <source>
        <dbReference type="SAM" id="Phobius"/>
    </source>
</evidence>
<dbReference type="PANTHER" id="PTHR42907">
    <property type="entry name" value="FMN-LINKED OXIDOREDUCTASES SUPERFAMILY PROTEIN"/>
    <property type="match status" value="1"/>
</dbReference>
<keyword evidence="9" id="KW-1133">Transmembrane helix</keyword>
<dbReference type="GO" id="GO:0000049">
    <property type="term" value="F:tRNA binding"/>
    <property type="evidence" value="ECO:0007669"/>
    <property type="project" value="UniProtKB-KW"/>
</dbReference>
<keyword evidence="6" id="KW-0521">NADP</keyword>
<evidence type="ECO:0000256" key="7">
    <source>
        <dbReference type="ARBA" id="ARBA00022884"/>
    </source>
</evidence>
<keyword evidence="9" id="KW-0472">Membrane</keyword>
<keyword evidence="2" id="KW-0820">tRNA-binding</keyword>
<dbReference type="AlphaFoldDB" id="F7WZQ7"/>
<reference evidence="11 12" key="1">
    <citation type="journal article" date="2011" name="Appl. Environ. Microbiol.">
        <title>The genome of Buchnera aphidicola from the aphid Cinara tujafilina provides new clues about the evolutionary history of metabolic losses in bacterial endosymbionts.</title>
        <authorList>
            <person name="Lamelas A."/>
            <person name="Gosalbes M.J."/>
            <person name="Moya A."/>
            <person name="Latorre A."/>
        </authorList>
    </citation>
    <scope>NUCLEOTIDE SEQUENCE [LARGE SCALE GENOMIC DNA]</scope>
    <source>
        <strain evidence="12">Cinara tujafilina</strain>
    </source>
</reference>
<keyword evidence="4" id="KW-0288">FMN</keyword>
<dbReference type="SUPFAM" id="SSF51395">
    <property type="entry name" value="FMN-linked oxidoreductases"/>
    <property type="match status" value="1"/>
</dbReference>